<dbReference type="Pfam" id="PF13175">
    <property type="entry name" value="AAA_15"/>
    <property type="match status" value="1"/>
</dbReference>
<organism evidence="3 4">
    <name type="scientific">Bacillus cereus</name>
    <dbReference type="NCBI Taxonomy" id="1396"/>
    <lineage>
        <taxon>Bacteria</taxon>
        <taxon>Bacillati</taxon>
        <taxon>Bacillota</taxon>
        <taxon>Bacilli</taxon>
        <taxon>Bacillales</taxon>
        <taxon>Bacillaceae</taxon>
        <taxon>Bacillus</taxon>
        <taxon>Bacillus cereus group</taxon>
    </lineage>
</organism>
<dbReference type="Proteomes" id="UP000225872">
    <property type="component" value="Unassembled WGS sequence"/>
</dbReference>
<gene>
    <name evidence="3" type="ORF">COD09_18020</name>
</gene>
<feature type="domain" description="Endonuclease GajA/Old nuclease/RecF-like AAA" evidence="2">
    <location>
        <begin position="28"/>
        <end position="381"/>
    </location>
</feature>
<dbReference type="InterPro" id="IPR051396">
    <property type="entry name" value="Bact_Antivir_Def_Nuclease"/>
</dbReference>
<evidence type="ECO:0000259" key="2">
    <source>
        <dbReference type="Pfam" id="PF13175"/>
    </source>
</evidence>
<evidence type="ECO:0000313" key="3">
    <source>
        <dbReference type="EMBL" id="PGS99430.1"/>
    </source>
</evidence>
<keyword evidence="1" id="KW-0175">Coiled coil</keyword>
<dbReference type="Gene3D" id="3.40.50.300">
    <property type="entry name" value="P-loop containing nucleotide triphosphate hydrolases"/>
    <property type="match status" value="1"/>
</dbReference>
<dbReference type="PANTHER" id="PTHR43581:SF2">
    <property type="entry name" value="EXCINUCLEASE ATPASE SUBUNIT"/>
    <property type="match status" value="1"/>
</dbReference>
<dbReference type="PANTHER" id="PTHR43581">
    <property type="entry name" value="ATP/GTP PHOSPHATASE"/>
    <property type="match status" value="1"/>
</dbReference>
<evidence type="ECO:0000256" key="1">
    <source>
        <dbReference type="SAM" id="Coils"/>
    </source>
</evidence>
<accession>A0A2C1DGQ0</accession>
<evidence type="ECO:0000313" key="4">
    <source>
        <dbReference type="Proteomes" id="UP000225872"/>
    </source>
</evidence>
<proteinExistence type="predicted"/>
<feature type="coiled-coil region" evidence="1">
    <location>
        <begin position="439"/>
        <end position="466"/>
    </location>
</feature>
<dbReference type="InterPro" id="IPR041685">
    <property type="entry name" value="AAA_GajA/Old/RecF-like"/>
</dbReference>
<dbReference type="EMBL" id="NULO01000059">
    <property type="protein sequence ID" value="PGS99430.1"/>
    <property type="molecule type" value="Genomic_DNA"/>
</dbReference>
<sequence length="491" mass="58184">MRNGFYLMEFKVLNRKKTIFDIKFLDEKQNVDNKPFSTVIIGANGAGKSYLLSLLTEVIRAIESKKFNKDFTLRYEYYSIKYCLNHTLYSVEIFKKRFRILKEDNPIRIDEIDLPSKVLAVSFMINDKFTFQSDDKNPNSNYKYLGVRRTSNATWTNSIVRKISDALIAHANTEHFYDKVKEILEFLGYEPIIKLVFEPETKTFFKRETSHKQLMTKISKIIKSEEYRAFSINKFQEEEIENLRKYINETSKEREKTNINNKTGIQYTIDFREIEKDFALQQDYKVIQHLVDMRLLKAPVLLFCKDDEFEFEHASSGEKQFLFTMLSIASKLEQNSLVLIDEPELSFHPNWQMLYINYLKKIFSDYSTCHFILATHSHYIISDLEEGSSSIVIINNDEKGKSRKAELVKYSTYAWSAENILYNIFQVRTTRNYYFEMDIRRLITLVKEKSNDLEEIQRLILKLKNYIYDDLDPMNLILGEAEVYLKSVRAN</sequence>
<name>A0A2C1DGQ0_BACCE</name>
<dbReference type="RefSeq" id="WP_098786394.1">
    <property type="nucleotide sequence ID" value="NZ_NULO01000059.1"/>
</dbReference>
<comment type="caution">
    <text evidence="3">The sequence shown here is derived from an EMBL/GenBank/DDBJ whole genome shotgun (WGS) entry which is preliminary data.</text>
</comment>
<dbReference type="InterPro" id="IPR027417">
    <property type="entry name" value="P-loop_NTPase"/>
</dbReference>
<reference evidence="3 4" key="1">
    <citation type="submission" date="2017-09" db="EMBL/GenBank/DDBJ databases">
        <title>Large-scale bioinformatics analysis of Bacillus genomes uncovers conserved roles of natural products in bacterial physiology.</title>
        <authorList>
            <consortium name="Agbiome Team Llc"/>
            <person name="Bleich R.M."/>
            <person name="Grubbs K.J."/>
            <person name="Santa Maria K.C."/>
            <person name="Allen S.E."/>
            <person name="Farag S."/>
            <person name="Shank E.A."/>
            <person name="Bowers A."/>
        </authorList>
    </citation>
    <scope>NUCLEOTIDE SEQUENCE [LARGE SCALE GENOMIC DNA]</scope>
    <source>
        <strain evidence="3 4">AFS041432</strain>
    </source>
</reference>
<feature type="coiled-coil region" evidence="1">
    <location>
        <begin position="233"/>
        <end position="260"/>
    </location>
</feature>
<dbReference type="AlphaFoldDB" id="A0A2C1DGQ0"/>
<protein>
    <recommendedName>
        <fullName evidence="2">Endonuclease GajA/Old nuclease/RecF-like AAA domain-containing protein</fullName>
    </recommendedName>
</protein>
<dbReference type="SUPFAM" id="SSF52540">
    <property type="entry name" value="P-loop containing nucleoside triphosphate hydrolases"/>
    <property type="match status" value="1"/>
</dbReference>